<feature type="transmembrane region" description="Helical" evidence="13">
    <location>
        <begin position="79"/>
        <end position="95"/>
    </location>
</feature>
<dbReference type="InterPro" id="IPR036412">
    <property type="entry name" value="HAD-like_sf"/>
</dbReference>
<dbReference type="Gene3D" id="3.40.1110.10">
    <property type="entry name" value="Calcium-transporting ATPase, cytoplasmic domain N"/>
    <property type="match status" value="1"/>
</dbReference>
<dbReference type="RefSeq" id="WP_117893412.1">
    <property type="nucleotide sequence ID" value="NZ_CABJCV010000002.1"/>
</dbReference>
<dbReference type="Pfam" id="PF00690">
    <property type="entry name" value="Cation_ATPase_N"/>
    <property type="match status" value="1"/>
</dbReference>
<keyword evidence="11 13" id="KW-0472">Membrane</keyword>
<sequence>MPYRQTIQELEAATLTNAREGLSEKEAAARLQRFGGNELEKKKEESLLKKVAEQFNDPMILILILGAVISIFLHEVMDSVIIVAVITINALIGVFQEWKAEKALHALEKMTAMKAVVKRDGQLKQIDAAELVLGDLVFLEAGNFVPADLRLIETVHLKVEESSLTGESVPVDKDASARYPKDQTLPLADQKNMAFSSTIVLDGNAAGLVVATGMDSEIGKIAKLLQHEEKLLTPLQRRLAELSKVLGALSVIICAAIFVIAVIQKRDLFEMLLTSISLAVAAIPEGLPAVVTISLALGVQKMSDHHAIARKLHAVETLGQVSVICTDKTGTLTQNRMTVVAYYLNGKIQSVSQKVTERRLKEGFYLCGNAKLDAEGVIGDPTEVALMRWALDNGVDAAQIIRQFPRVAEIPFDSRRKRMSTVHQTGLEKIVYVKGALESVLPLCTHLWQDGRRVELTTPMRRQIEEAAAQMAGEALRVLVLATRTVASLDESQFETRLCFIGMAGMIDPPKEGVKEAIALAHKAGIDVVMITGDHPETALAIGRQLGIAQSLSQVLTSVQMQDLSDDQLAQACQHIRIVARATPQDKVRIVKAYRLDEKIVAMTGDGVNDAPSLKQADVGIAMGSGTEVSRQTSDLILTDDNFATIISAVEEGRNIYLNIQKAVLYLLSCNLGEITTLFLAIVLMPVAPAPLSAIQILWINLVTDAFPALSLAAEPQDPYIMDQKPRAATESLFANGGWAFMVLNGLYIGTISLVAFKFGSAYGVRTAHTMTFMVLSIAQLFHSLNLRSLDHSIFRVGIFRNKLLLATFVIGVALQVMVVNLPVFQLILKTAALDWACWGIVFGLSASLILINEVSKLFNPVNHNWRSDSRNS</sequence>
<evidence type="ECO:0000256" key="8">
    <source>
        <dbReference type="ARBA" id="ARBA00022840"/>
    </source>
</evidence>
<dbReference type="GO" id="GO:0005886">
    <property type="term" value="C:plasma membrane"/>
    <property type="evidence" value="ECO:0007669"/>
    <property type="project" value="UniProtKB-SubCell"/>
</dbReference>
<keyword evidence="10 13" id="KW-1133">Transmembrane helix</keyword>
<comment type="caution">
    <text evidence="15">The sequence shown here is derived from an EMBL/GenBank/DDBJ whole genome shotgun (WGS) entry which is preliminary data.</text>
</comment>
<dbReference type="InterPro" id="IPR008250">
    <property type="entry name" value="ATPase_P-typ_transduc_dom_A_sf"/>
</dbReference>
<comment type="catalytic activity">
    <reaction evidence="12">
        <text>Ca(2+)(in) + ATP + H2O = Ca(2+)(out) + ADP + phosphate + H(+)</text>
        <dbReference type="Rhea" id="RHEA:18105"/>
        <dbReference type="ChEBI" id="CHEBI:15377"/>
        <dbReference type="ChEBI" id="CHEBI:15378"/>
        <dbReference type="ChEBI" id="CHEBI:29108"/>
        <dbReference type="ChEBI" id="CHEBI:30616"/>
        <dbReference type="ChEBI" id="CHEBI:43474"/>
        <dbReference type="ChEBI" id="CHEBI:456216"/>
        <dbReference type="EC" id="7.2.2.10"/>
    </reaction>
</comment>
<accession>A0A412G5R2</accession>
<evidence type="ECO:0000256" key="11">
    <source>
        <dbReference type="ARBA" id="ARBA00023136"/>
    </source>
</evidence>
<evidence type="ECO:0000259" key="14">
    <source>
        <dbReference type="SMART" id="SM00831"/>
    </source>
</evidence>
<dbReference type="PROSITE" id="PS00154">
    <property type="entry name" value="ATPASE_E1_E2"/>
    <property type="match status" value="1"/>
</dbReference>
<dbReference type="InterPro" id="IPR001757">
    <property type="entry name" value="P_typ_ATPase"/>
</dbReference>
<dbReference type="InterPro" id="IPR023298">
    <property type="entry name" value="ATPase_P-typ_TM_dom_sf"/>
</dbReference>
<feature type="transmembrane region" description="Helical" evidence="13">
    <location>
        <begin position="55"/>
        <end position="73"/>
    </location>
</feature>
<dbReference type="Proteomes" id="UP000284178">
    <property type="component" value="Unassembled WGS sequence"/>
</dbReference>
<reference evidence="15 16" key="1">
    <citation type="submission" date="2018-08" db="EMBL/GenBank/DDBJ databases">
        <title>A genome reference for cultivated species of the human gut microbiota.</title>
        <authorList>
            <person name="Zou Y."/>
            <person name="Xue W."/>
            <person name="Luo G."/>
        </authorList>
    </citation>
    <scope>NUCLEOTIDE SEQUENCE [LARGE SCALE GENOMIC DNA]</scope>
    <source>
        <strain evidence="15 16">AF24-29</strain>
    </source>
</reference>
<keyword evidence="4" id="KW-0813">Transport</keyword>
<feature type="transmembrane region" description="Helical" evidence="13">
    <location>
        <begin position="276"/>
        <end position="299"/>
    </location>
</feature>
<evidence type="ECO:0000256" key="4">
    <source>
        <dbReference type="ARBA" id="ARBA00022568"/>
    </source>
</evidence>
<dbReference type="InterPro" id="IPR044492">
    <property type="entry name" value="P_typ_ATPase_HD_dom"/>
</dbReference>
<feature type="transmembrane region" description="Helical" evidence="13">
    <location>
        <begin position="763"/>
        <end position="783"/>
    </location>
</feature>
<dbReference type="SMART" id="SM00831">
    <property type="entry name" value="Cation_ATPase_N"/>
    <property type="match status" value="1"/>
</dbReference>
<proteinExistence type="predicted"/>
<feature type="transmembrane region" description="Helical" evidence="13">
    <location>
        <begin position="245"/>
        <end position="264"/>
    </location>
</feature>
<dbReference type="SUPFAM" id="SSF81660">
    <property type="entry name" value="Metal cation-transporting ATPase, ATP-binding domain N"/>
    <property type="match status" value="1"/>
</dbReference>
<organism evidence="15 16">
    <name type="scientific">Holdemania filiformis</name>
    <dbReference type="NCBI Taxonomy" id="61171"/>
    <lineage>
        <taxon>Bacteria</taxon>
        <taxon>Bacillati</taxon>
        <taxon>Bacillota</taxon>
        <taxon>Erysipelotrichia</taxon>
        <taxon>Erysipelotrichales</taxon>
        <taxon>Erysipelotrichaceae</taxon>
        <taxon>Holdemania</taxon>
    </lineage>
</organism>
<keyword evidence="5 13" id="KW-0812">Transmembrane</keyword>
<keyword evidence="7" id="KW-0547">Nucleotide-binding</keyword>
<evidence type="ECO:0000256" key="1">
    <source>
        <dbReference type="ARBA" id="ARBA00004651"/>
    </source>
</evidence>
<keyword evidence="8" id="KW-0067">ATP-binding</keyword>
<dbReference type="SFLD" id="SFLDF00027">
    <property type="entry name" value="p-type_atpase"/>
    <property type="match status" value="1"/>
</dbReference>
<dbReference type="GeneID" id="83014352"/>
<feature type="transmembrane region" description="Helical" evidence="13">
    <location>
        <begin position="733"/>
        <end position="757"/>
    </location>
</feature>
<feature type="transmembrane region" description="Helical" evidence="13">
    <location>
        <begin position="834"/>
        <end position="852"/>
    </location>
</feature>
<evidence type="ECO:0000256" key="6">
    <source>
        <dbReference type="ARBA" id="ARBA00022723"/>
    </source>
</evidence>
<dbReference type="FunFam" id="2.70.150.10:FF:000016">
    <property type="entry name" value="Calcium-transporting P-type ATPase putative"/>
    <property type="match status" value="1"/>
</dbReference>
<comment type="subcellular location">
    <subcellularLocation>
        <location evidence="1">Cell membrane</location>
        <topology evidence="1">Multi-pass membrane protein</topology>
    </subcellularLocation>
</comment>
<dbReference type="SUPFAM" id="SSF81665">
    <property type="entry name" value="Calcium ATPase, transmembrane domain M"/>
    <property type="match status" value="1"/>
</dbReference>
<keyword evidence="4" id="KW-0406">Ion transport</keyword>
<feature type="transmembrane region" description="Helical" evidence="13">
    <location>
        <begin position="804"/>
        <end position="828"/>
    </location>
</feature>
<keyword evidence="4" id="KW-0109">Calcium transport</keyword>
<dbReference type="Pfam" id="PF13246">
    <property type="entry name" value="Cation_ATPase"/>
    <property type="match status" value="1"/>
</dbReference>
<keyword evidence="3" id="KW-1003">Cell membrane</keyword>
<dbReference type="Pfam" id="PF00689">
    <property type="entry name" value="Cation_ATPase_C"/>
    <property type="match status" value="1"/>
</dbReference>
<evidence type="ECO:0000313" key="15">
    <source>
        <dbReference type="EMBL" id="RGR76313.1"/>
    </source>
</evidence>
<evidence type="ECO:0000256" key="12">
    <source>
        <dbReference type="ARBA" id="ARBA00048694"/>
    </source>
</evidence>
<feature type="transmembrane region" description="Helical" evidence="13">
    <location>
        <begin position="694"/>
        <end position="713"/>
    </location>
</feature>
<evidence type="ECO:0000313" key="16">
    <source>
        <dbReference type="Proteomes" id="UP000284178"/>
    </source>
</evidence>
<dbReference type="GO" id="GO:0005524">
    <property type="term" value="F:ATP binding"/>
    <property type="evidence" value="ECO:0007669"/>
    <property type="project" value="UniProtKB-KW"/>
</dbReference>
<dbReference type="InterPro" id="IPR023214">
    <property type="entry name" value="HAD_sf"/>
</dbReference>
<name>A0A412G5R2_9FIRM</name>
<evidence type="ECO:0000256" key="2">
    <source>
        <dbReference type="ARBA" id="ARBA00012790"/>
    </source>
</evidence>
<dbReference type="SUPFAM" id="SSF56784">
    <property type="entry name" value="HAD-like"/>
    <property type="match status" value="1"/>
</dbReference>
<protein>
    <recommendedName>
        <fullName evidence="2">P-type Ca(2+) transporter</fullName>
        <ecNumber evidence="2">7.2.2.10</ecNumber>
    </recommendedName>
</protein>
<dbReference type="InterPro" id="IPR023299">
    <property type="entry name" value="ATPase_P-typ_cyto_dom_N"/>
</dbReference>
<dbReference type="SFLD" id="SFLDG00002">
    <property type="entry name" value="C1.7:_P-type_atpase_like"/>
    <property type="match status" value="1"/>
</dbReference>
<dbReference type="InterPro" id="IPR004014">
    <property type="entry name" value="ATPase_P-typ_cation-transptr_N"/>
</dbReference>
<dbReference type="NCBIfam" id="TIGR01494">
    <property type="entry name" value="ATPase_P-type"/>
    <property type="match status" value="4"/>
</dbReference>
<evidence type="ECO:0000256" key="5">
    <source>
        <dbReference type="ARBA" id="ARBA00022692"/>
    </source>
</evidence>
<dbReference type="GO" id="GO:0016887">
    <property type="term" value="F:ATP hydrolysis activity"/>
    <property type="evidence" value="ECO:0007669"/>
    <property type="project" value="InterPro"/>
</dbReference>
<dbReference type="Pfam" id="PF00122">
    <property type="entry name" value="E1-E2_ATPase"/>
    <property type="match status" value="1"/>
</dbReference>
<dbReference type="EC" id="7.2.2.10" evidence="2"/>
<dbReference type="GO" id="GO:0046872">
    <property type="term" value="F:metal ion binding"/>
    <property type="evidence" value="ECO:0007669"/>
    <property type="project" value="UniProtKB-KW"/>
</dbReference>
<evidence type="ECO:0000256" key="13">
    <source>
        <dbReference type="SAM" id="Phobius"/>
    </source>
</evidence>
<evidence type="ECO:0000256" key="10">
    <source>
        <dbReference type="ARBA" id="ARBA00022989"/>
    </source>
</evidence>
<keyword evidence="6" id="KW-0479">Metal-binding</keyword>
<evidence type="ECO:0000256" key="9">
    <source>
        <dbReference type="ARBA" id="ARBA00022967"/>
    </source>
</evidence>
<dbReference type="SUPFAM" id="SSF81653">
    <property type="entry name" value="Calcium ATPase, transduction domain A"/>
    <property type="match status" value="1"/>
</dbReference>
<dbReference type="GO" id="GO:0005388">
    <property type="term" value="F:P-type calcium transporter activity"/>
    <property type="evidence" value="ECO:0007669"/>
    <property type="project" value="UniProtKB-EC"/>
</dbReference>
<dbReference type="Gene3D" id="3.40.50.1000">
    <property type="entry name" value="HAD superfamily/HAD-like"/>
    <property type="match status" value="1"/>
</dbReference>
<feature type="transmembrane region" description="Helical" evidence="13">
    <location>
        <begin position="664"/>
        <end position="688"/>
    </location>
</feature>
<dbReference type="EMBL" id="QRUP01000002">
    <property type="protein sequence ID" value="RGR76313.1"/>
    <property type="molecule type" value="Genomic_DNA"/>
</dbReference>
<dbReference type="PRINTS" id="PR00119">
    <property type="entry name" value="CATATPASE"/>
</dbReference>
<evidence type="ECO:0000256" key="3">
    <source>
        <dbReference type="ARBA" id="ARBA00022475"/>
    </source>
</evidence>
<dbReference type="PRINTS" id="PR00120">
    <property type="entry name" value="HATPASE"/>
</dbReference>
<dbReference type="AlphaFoldDB" id="A0A412G5R2"/>
<dbReference type="InterPro" id="IPR006068">
    <property type="entry name" value="ATPase_P-typ_cation-transptr_C"/>
</dbReference>
<dbReference type="PANTHER" id="PTHR42861">
    <property type="entry name" value="CALCIUM-TRANSPORTING ATPASE"/>
    <property type="match status" value="1"/>
</dbReference>
<keyword evidence="16" id="KW-1185">Reference proteome</keyword>
<dbReference type="InterPro" id="IPR018303">
    <property type="entry name" value="ATPase_P-typ_P_site"/>
</dbReference>
<dbReference type="SFLD" id="SFLDS00003">
    <property type="entry name" value="Haloacid_Dehalogenase"/>
    <property type="match status" value="1"/>
</dbReference>
<keyword evidence="4" id="KW-0106">Calcium</keyword>
<keyword evidence="9" id="KW-1278">Translocase</keyword>
<feature type="domain" description="Cation-transporting P-type ATPase N-terminal" evidence="14">
    <location>
        <begin position="1"/>
        <end position="75"/>
    </location>
</feature>
<gene>
    <name evidence="15" type="ORF">DWY25_02875</name>
</gene>
<evidence type="ECO:0000256" key="7">
    <source>
        <dbReference type="ARBA" id="ARBA00022741"/>
    </source>
</evidence>
<dbReference type="Gene3D" id="2.70.150.10">
    <property type="entry name" value="Calcium-transporting ATPase, cytoplasmic transduction domain A"/>
    <property type="match status" value="1"/>
</dbReference>
<dbReference type="InterPro" id="IPR059000">
    <property type="entry name" value="ATPase_P-type_domA"/>
</dbReference>
<dbReference type="Gene3D" id="1.20.1110.10">
    <property type="entry name" value="Calcium-transporting ATPase, transmembrane domain"/>
    <property type="match status" value="1"/>
</dbReference>